<evidence type="ECO:0000313" key="2">
    <source>
        <dbReference type="Proteomes" id="UP000220133"/>
    </source>
</evidence>
<organism evidence="1 2">
    <name type="scientific">Chitinophaga caeni</name>
    <dbReference type="NCBI Taxonomy" id="2029983"/>
    <lineage>
        <taxon>Bacteria</taxon>
        <taxon>Pseudomonadati</taxon>
        <taxon>Bacteroidota</taxon>
        <taxon>Chitinophagia</taxon>
        <taxon>Chitinophagales</taxon>
        <taxon>Chitinophagaceae</taxon>
        <taxon>Chitinophaga</taxon>
    </lineage>
</organism>
<name>A0A291QY34_9BACT</name>
<sequence>MFICSFLVLFCLPKKGQKRAKIGHYGPLDLAFLLYGQATLRYQRREVFLAGGNVSSFAYILYQVRNSSTFKAFLVGQQ</sequence>
<gene>
    <name evidence="1" type="ORF">COR50_17725</name>
</gene>
<dbReference type="KEGG" id="cbae:COR50_17725"/>
<dbReference type="Proteomes" id="UP000220133">
    <property type="component" value="Chromosome"/>
</dbReference>
<dbReference type="AlphaFoldDB" id="A0A291QY34"/>
<keyword evidence="2" id="KW-1185">Reference proteome</keyword>
<protein>
    <submittedName>
        <fullName evidence="1">Uncharacterized protein</fullName>
    </submittedName>
</protein>
<accession>A0A291QY34</accession>
<evidence type="ECO:0000313" key="1">
    <source>
        <dbReference type="EMBL" id="ATL48855.1"/>
    </source>
</evidence>
<proteinExistence type="predicted"/>
<reference evidence="1 2" key="1">
    <citation type="submission" date="2017-10" db="EMBL/GenBank/DDBJ databases">
        <title>Paenichitinophaga pekingensis gen. nov., sp. nov., isolated from activated sludge.</title>
        <authorList>
            <person name="Jin D."/>
            <person name="Kong X."/>
            <person name="Deng Y."/>
            <person name="Bai Z."/>
        </authorList>
    </citation>
    <scope>NUCLEOTIDE SEQUENCE [LARGE SCALE GENOMIC DNA]</scope>
    <source>
        <strain evidence="1 2">13</strain>
    </source>
</reference>
<dbReference type="EMBL" id="CP023777">
    <property type="protein sequence ID" value="ATL48855.1"/>
    <property type="molecule type" value="Genomic_DNA"/>
</dbReference>